<accession>A0A974S691</accession>
<dbReference type="Gene3D" id="3.50.50.60">
    <property type="entry name" value="FAD/NAD(P)-binding domain"/>
    <property type="match status" value="1"/>
</dbReference>
<proteinExistence type="predicted"/>
<reference evidence="1" key="1">
    <citation type="submission" date="2021-01" db="EMBL/GenBank/DDBJ databases">
        <title>Enterococcus.</title>
        <authorList>
            <person name="Du X."/>
            <person name="Wang N."/>
        </authorList>
    </citation>
    <scope>NUCLEOTIDE SEQUENCE [LARGE SCALE GENOMIC DNA]</scope>
    <source>
        <strain evidence="1">T90-2</strain>
    </source>
</reference>
<dbReference type="SUPFAM" id="SSF55424">
    <property type="entry name" value="FAD/NAD-linked reductases, dimerisation (C-terminal) domain"/>
    <property type="match status" value="1"/>
</dbReference>
<evidence type="ECO:0000313" key="1">
    <source>
        <dbReference type="EMBL" id="QQV79693.1"/>
    </source>
</evidence>
<sequence length="65" mass="7119">MYGAQGIGVKGVDKRIDILATAIKGQLTIFDLPELEFTYAPPFSSAKDPVNMLGYASDEPCRRIE</sequence>
<protein>
    <recommendedName>
        <fullName evidence="2">CoA-disulfide reductase</fullName>
    </recommendedName>
</protein>
<dbReference type="InterPro" id="IPR036188">
    <property type="entry name" value="FAD/NAD-bd_sf"/>
</dbReference>
<dbReference type="AlphaFoldDB" id="A0A974S691"/>
<evidence type="ECO:0008006" key="2">
    <source>
        <dbReference type="Google" id="ProtNLM"/>
    </source>
</evidence>
<organism evidence="1">
    <name type="scientific">Enterococcus faecalis</name>
    <name type="common">Streptococcus faecalis</name>
    <dbReference type="NCBI Taxonomy" id="1351"/>
    <lineage>
        <taxon>Bacteria</taxon>
        <taxon>Bacillati</taxon>
        <taxon>Bacillota</taxon>
        <taxon>Bacilli</taxon>
        <taxon>Lactobacillales</taxon>
        <taxon>Enterococcaceae</taxon>
        <taxon>Enterococcus</taxon>
    </lineage>
</organism>
<dbReference type="InterPro" id="IPR016156">
    <property type="entry name" value="FAD/NAD-linked_Rdtase_dimer_sf"/>
</dbReference>
<name>A0A974S691_ENTFL</name>
<gene>
    <name evidence="1" type="ORF">JG559_07265</name>
</gene>
<dbReference type="EMBL" id="CP068242">
    <property type="protein sequence ID" value="QQV79693.1"/>
    <property type="molecule type" value="Genomic_DNA"/>
</dbReference>